<dbReference type="AlphaFoldDB" id="A0A6A6I993"/>
<feature type="compositionally biased region" description="Low complexity" evidence="1">
    <location>
        <begin position="16"/>
        <end position="37"/>
    </location>
</feature>
<dbReference type="OrthoDB" id="2275718at2759"/>
<sequence length="139" mass="15623">MQSPAKLKSKSTKNHTPTTTTITTTTAQRTQRAQQAPYNAGDTVFFGLEKRRTAERIHAIQLQRDSKTVLISELKAFGRNFKLSTPVPEDLMPILGKGGKKLGQVEEKNVKNAKNLREMTEDGEEEWVVVDRVAEDGRR</sequence>
<dbReference type="RefSeq" id="XP_033682148.1">
    <property type="nucleotide sequence ID" value="XM_033835639.1"/>
</dbReference>
<organism evidence="2 3">
    <name type="scientific">Trematosphaeria pertusa</name>
    <dbReference type="NCBI Taxonomy" id="390896"/>
    <lineage>
        <taxon>Eukaryota</taxon>
        <taxon>Fungi</taxon>
        <taxon>Dikarya</taxon>
        <taxon>Ascomycota</taxon>
        <taxon>Pezizomycotina</taxon>
        <taxon>Dothideomycetes</taxon>
        <taxon>Pleosporomycetidae</taxon>
        <taxon>Pleosporales</taxon>
        <taxon>Massarineae</taxon>
        <taxon>Trematosphaeriaceae</taxon>
        <taxon>Trematosphaeria</taxon>
    </lineage>
</organism>
<accession>A0A6A6I993</accession>
<dbReference type="Proteomes" id="UP000800094">
    <property type="component" value="Unassembled WGS sequence"/>
</dbReference>
<protein>
    <submittedName>
        <fullName evidence="2">Uncharacterized protein</fullName>
    </submittedName>
</protein>
<keyword evidence="3" id="KW-1185">Reference proteome</keyword>
<evidence type="ECO:0000313" key="2">
    <source>
        <dbReference type="EMBL" id="KAF2247144.1"/>
    </source>
</evidence>
<feature type="region of interest" description="Disordered" evidence="1">
    <location>
        <begin position="1"/>
        <end position="39"/>
    </location>
</feature>
<evidence type="ECO:0000256" key="1">
    <source>
        <dbReference type="SAM" id="MobiDB-lite"/>
    </source>
</evidence>
<dbReference type="GeneID" id="54588969"/>
<reference evidence="2" key="1">
    <citation type="journal article" date="2020" name="Stud. Mycol.">
        <title>101 Dothideomycetes genomes: a test case for predicting lifestyles and emergence of pathogens.</title>
        <authorList>
            <person name="Haridas S."/>
            <person name="Albert R."/>
            <person name="Binder M."/>
            <person name="Bloem J."/>
            <person name="Labutti K."/>
            <person name="Salamov A."/>
            <person name="Andreopoulos B."/>
            <person name="Baker S."/>
            <person name="Barry K."/>
            <person name="Bills G."/>
            <person name="Bluhm B."/>
            <person name="Cannon C."/>
            <person name="Castanera R."/>
            <person name="Culley D."/>
            <person name="Daum C."/>
            <person name="Ezra D."/>
            <person name="Gonzalez J."/>
            <person name="Henrissat B."/>
            <person name="Kuo A."/>
            <person name="Liang C."/>
            <person name="Lipzen A."/>
            <person name="Lutzoni F."/>
            <person name="Magnuson J."/>
            <person name="Mondo S."/>
            <person name="Nolan M."/>
            <person name="Ohm R."/>
            <person name="Pangilinan J."/>
            <person name="Park H.-J."/>
            <person name="Ramirez L."/>
            <person name="Alfaro M."/>
            <person name="Sun H."/>
            <person name="Tritt A."/>
            <person name="Yoshinaga Y."/>
            <person name="Zwiers L.-H."/>
            <person name="Turgeon B."/>
            <person name="Goodwin S."/>
            <person name="Spatafora J."/>
            <person name="Crous P."/>
            <person name="Grigoriev I."/>
        </authorList>
    </citation>
    <scope>NUCLEOTIDE SEQUENCE</scope>
    <source>
        <strain evidence="2">CBS 122368</strain>
    </source>
</reference>
<evidence type="ECO:0000313" key="3">
    <source>
        <dbReference type="Proteomes" id="UP000800094"/>
    </source>
</evidence>
<dbReference type="EMBL" id="ML987197">
    <property type="protein sequence ID" value="KAF2247144.1"/>
    <property type="molecule type" value="Genomic_DNA"/>
</dbReference>
<name>A0A6A6I993_9PLEO</name>
<proteinExistence type="predicted"/>
<gene>
    <name evidence="2" type="ORF">BU26DRAFT_606166</name>
</gene>